<dbReference type="KEGG" id="pfm:Pyrfu_0419"/>
<dbReference type="AlphaFoldDB" id="G0EG42"/>
<dbReference type="InParanoid" id="G0EG42"/>
<dbReference type="EMBL" id="CP002838">
    <property type="protein sequence ID" value="AEM38290.1"/>
    <property type="molecule type" value="Genomic_DNA"/>
</dbReference>
<reference evidence="1 2" key="1">
    <citation type="journal article" date="2011" name="Stand. Genomic Sci.">
        <title>Complete genome sequence of the hyperthermophilic chemolithoautotroph Pyrolobus fumarii type strain (1A).</title>
        <authorList>
            <person name="Anderson I."/>
            <person name="Goker M."/>
            <person name="Nolan M."/>
            <person name="Lucas S."/>
            <person name="Hammon N."/>
            <person name="Deshpande S."/>
            <person name="Cheng J.F."/>
            <person name="Tapia R."/>
            <person name="Han C."/>
            <person name="Goodwin L."/>
            <person name="Pitluck S."/>
            <person name="Huntemann M."/>
            <person name="Liolios K."/>
            <person name="Ivanova N."/>
            <person name="Pagani I."/>
            <person name="Mavromatis K."/>
            <person name="Ovchinikova G."/>
            <person name="Pati A."/>
            <person name="Chen A."/>
            <person name="Palaniappan K."/>
            <person name="Land M."/>
            <person name="Hauser L."/>
            <person name="Brambilla E.M."/>
            <person name="Huber H."/>
            <person name="Yasawong M."/>
            <person name="Rohde M."/>
            <person name="Spring S."/>
            <person name="Abt B."/>
            <person name="Sikorski J."/>
            <person name="Wirth R."/>
            <person name="Detter J.C."/>
            <person name="Woyke T."/>
            <person name="Bristow J."/>
            <person name="Eisen J.A."/>
            <person name="Markowitz V."/>
            <person name="Hugenholtz P."/>
            <person name="Kyrpides N.C."/>
            <person name="Klenk H.P."/>
            <person name="Lapidus A."/>
        </authorList>
    </citation>
    <scope>NUCLEOTIDE SEQUENCE [LARGE SCALE GENOMIC DNA]</scope>
    <source>
        <strain evidence="2">DSM 11204 / 1A</strain>
    </source>
</reference>
<dbReference type="HOGENOM" id="CLU_2103597_0_0_2"/>
<accession>G0EG42</accession>
<sequence length="115" mass="14177">MYNSHTSTRVIRTSPLLLFDRYGYEMDGVYMTQRYTTIRVSIETKRLLERLLAEMEARLGRRLDYDELLRMLAYERLRERRPWLLEELFRRPVEEHDTLLAARLLREERLKDERL</sequence>
<protein>
    <submittedName>
        <fullName evidence="1">Uncharacterized protein</fullName>
    </submittedName>
</protein>
<dbReference type="Proteomes" id="UP000001037">
    <property type="component" value="Chromosome"/>
</dbReference>
<keyword evidence="2" id="KW-1185">Reference proteome</keyword>
<organism evidence="1 2">
    <name type="scientific">Pyrolobus fumarii (strain DSM 11204 / 1A)</name>
    <dbReference type="NCBI Taxonomy" id="694429"/>
    <lineage>
        <taxon>Archaea</taxon>
        <taxon>Thermoproteota</taxon>
        <taxon>Thermoprotei</taxon>
        <taxon>Desulfurococcales</taxon>
        <taxon>Pyrodictiaceae</taxon>
        <taxon>Pyrolobus</taxon>
    </lineage>
</organism>
<gene>
    <name evidence="1" type="ordered locus">Pyrfu_0419</name>
</gene>
<dbReference type="STRING" id="694429.Pyrfu_0419"/>
<dbReference type="eggNOG" id="arCOG07723">
    <property type="taxonomic scope" value="Archaea"/>
</dbReference>
<evidence type="ECO:0000313" key="2">
    <source>
        <dbReference type="Proteomes" id="UP000001037"/>
    </source>
</evidence>
<name>G0EG42_PYRF1</name>
<evidence type="ECO:0000313" key="1">
    <source>
        <dbReference type="EMBL" id="AEM38290.1"/>
    </source>
</evidence>
<proteinExistence type="predicted"/>